<keyword evidence="1" id="KW-0812">Transmembrane</keyword>
<feature type="transmembrane region" description="Helical" evidence="1">
    <location>
        <begin position="6"/>
        <end position="27"/>
    </location>
</feature>
<evidence type="ECO:0000259" key="2">
    <source>
        <dbReference type="Pfam" id="PF14478"/>
    </source>
</evidence>
<keyword evidence="1" id="KW-1133">Transmembrane helix</keyword>
<comment type="caution">
    <text evidence="3">The sequence shown here is derived from an EMBL/GenBank/DDBJ whole genome shotgun (WGS) entry which is preliminary data.</text>
</comment>
<evidence type="ECO:0000313" key="3">
    <source>
        <dbReference type="EMBL" id="PIV43217.1"/>
    </source>
</evidence>
<evidence type="ECO:0000313" key="4">
    <source>
        <dbReference type="Proteomes" id="UP000230304"/>
    </source>
</evidence>
<keyword evidence="1" id="KW-0472">Membrane</keyword>
<dbReference type="AlphaFoldDB" id="A0A2M7D8B8"/>
<dbReference type="Gene3D" id="2.170.130.30">
    <property type="match status" value="1"/>
</dbReference>
<dbReference type="Pfam" id="PF14478">
    <property type="entry name" value="DUF4430"/>
    <property type="match status" value="1"/>
</dbReference>
<feature type="domain" description="Transcobalamin-like C-terminal" evidence="2">
    <location>
        <begin position="71"/>
        <end position="144"/>
    </location>
</feature>
<dbReference type="Proteomes" id="UP000230304">
    <property type="component" value="Unassembled WGS sequence"/>
</dbReference>
<dbReference type="InterPro" id="IPR027954">
    <property type="entry name" value="Transcobalamin-like_C"/>
</dbReference>
<dbReference type="EMBL" id="PEUA01000021">
    <property type="protein sequence ID" value="PIV43217.1"/>
    <property type="molecule type" value="Genomic_DNA"/>
</dbReference>
<gene>
    <name evidence="3" type="ORF">COS26_00950</name>
</gene>
<proteinExistence type="predicted"/>
<organism evidence="3 4">
    <name type="scientific">Candidatus Nealsonbacteria bacterium CG02_land_8_20_14_3_00_40_11</name>
    <dbReference type="NCBI Taxonomy" id="1974700"/>
    <lineage>
        <taxon>Bacteria</taxon>
        <taxon>Candidatus Nealsoniibacteriota</taxon>
    </lineage>
</organism>
<protein>
    <recommendedName>
        <fullName evidence="2">Transcobalamin-like C-terminal domain-containing protein</fullName>
    </recommendedName>
</protein>
<name>A0A2M7D8B8_9BACT</name>
<reference evidence="4" key="1">
    <citation type="submission" date="2017-09" db="EMBL/GenBank/DDBJ databases">
        <title>Depth-based differentiation of microbial function through sediment-hosted aquifers and enrichment of novel symbionts in the deep terrestrial subsurface.</title>
        <authorList>
            <person name="Probst A.J."/>
            <person name="Ladd B."/>
            <person name="Jarett J.K."/>
            <person name="Geller-Mcgrath D.E."/>
            <person name="Sieber C.M.K."/>
            <person name="Emerson J.B."/>
            <person name="Anantharaman K."/>
            <person name="Thomas B.C."/>
            <person name="Malmstrom R."/>
            <person name="Stieglmeier M."/>
            <person name="Klingl A."/>
            <person name="Woyke T."/>
            <person name="Ryan C.M."/>
            <person name="Banfield J.F."/>
        </authorList>
    </citation>
    <scope>NUCLEOTIDE SEQUENCE [LARGE SCALE GENOMIC DNA]</scope>
</reference>
<evidence type="ECO:0000256" key="1">
    <source>
        <dbReference type="SAM" id="Phobius"/>
    </source>
</evidence>
<sequence length="147" mass="16463">MVKNIFIKIGIGIIIVIGGWIIFSNAVERFTIQKEAGGLSVQEKIGKETVLIIDNGEGEPQSFKVEEKEGMTAFDLLKNKAEELNLVLKTKTYDIGIMIEAIGEKENGQDGKYWLYYVNGEMAPVSADKKEIKPGDEIKFKFEKSPF</sequence>
<accession>A0A2M7D8B8</accession>